<dbReference type="AlphaFoldDB" id="A0AAU7XDV4"/>
<name>A0AAU7XDV4_9HYPH</name>
<proteinExistence type="predicted"/>
<feature type="compositionally biased region" description="Low complexity" evidence="2">
    <location>
        <begin position="63"/>
        <end position="80"/>
    </location>
</feature>
<gene>
    <name evidence="5" type="ORF">ABS361_08105</name>
</gene>
<dbReference type="GO" id="GO:0042834">
    <property type="term" value="F:peptidoglycan binding"/>
    <property type="evidence" value="ECO:0007669"/>
    <property type="project" value="InterPro"/>
</dbReference>
<feature type="region of interest" description="Disordered" evidence="2">
    <location>
        <begin position="324"/>
        <end position="362"/>
    </location>
</feature>
<sequence length="473" mass="48373">MSELIEDEDRRTTGLALAGWGFVAVLATVGAVGAWQFAPARSIAGGDLIARAAPLGDPAETTGSIARASGDASGRAARPAPQVLPADGQAASIQDFEALRADIRELQKKVQQGTTAGLPSGAFEQLSRRLATVEDRLDKLEAGTWRRHGAAGAARDRHGRAARRRRSRHARRRRSSRRGGPDPAGRTRGRRARAAAAAEERPVQVAQADQPPARPPLSVSVGQGNAQPPQGARGVDMTSTGTVAKPPMPVKPVPVQVPLQPVTSVDDDMKSLMDKANGGIDKPISNEPKPVTFAIPMPKPADLAGPKPTEASVAADAAAKASPAPAARADTLQTAVASAQAPSAQAPSAQAPSAQAAPVQTATAQAPAGQALALQAAAPAAGGGAEGPIAVDLGSYKSLAGLKRTWVDLEKRHAEATNGIGALAQIKETKDGTEIRLVAGPYANSADAAKACARFKTAGFSCSAGTFIGQPIR</sequence>
<accession>A0AAU7XDV4</accession>
<dbReference type="InterPro" id="IPR007730">
    <property type="entry name" value="SPOR-like_dom"/>
</dbReference>
<keyword evidence="3" id="KW-1133">Transmembrane helix</keyword>
<feature type="domain" description="SPOR" evidence="4">
    <location>
        <begin position="383"/>
        <end position="471"/>
    </location>
</feature>
<keyword evidence="3" id="KW-0812">Transmembrane</keyword>
<feature type="region of interest" description="Disordered" evidence="2">
    <location>
        <begin position="147"/>
        <end position="255"/>
    </location>
</feature>
<protein>
    <submittedName>
        <fullName evidence="5">SPOR domain-containing protein</fullName>
    </submittedName>
</protein>
<evidence type="ECO:0000259" key="4">
    <source>
        <dbReference type="PROSITE" id="PS51724"/>
    </source>
</evidence>
<evidence type="ECO:0000313" key="5">
    <source>
        <dbReference type="EMBL" id="XBY46179.1"/>
    </source>
</evidence>
<keyword evidence="3" id="KW-0472">Membrane</keyword>
<reference evidence="5" key="1">
    <citation type="submission" date="2024-06" db="EMBL/GenBank/DDBJ databases">
        <title>Methylostella associata gen. nov., sp. nov., a novel Ancalomicrobiaceae-affiliated facultatively methylotrophic bacteria that feed on methanotrophs of the genus Methylococcus.</title>
        <authorList>
            <person name="Saltykova V."/>
            <person name="Danilova O.V."/>
            <person name="Oshkin I.Y."/>
            <person name="Belova S.E."/>
            <person name="Pimenov N.V."/>
            <person name="Dedysh S.N."/>
        </authorList>
    </citation>
    <scope>NUCLEOTIDE SEQUENCE</scope>
    <source>
        <strain evidence="5">S20</strain>
    </source>
</reference>
<dbReference type="Pfam" id="PF05036">
    <property type="entry name" value="SPOR"/>
    <property type="match status" value="1"/>
</dbReference>
<dbReference type="InterPro" id="IPR036680">
    <property type="entry name" value="SPOR-like_sf"/>
</dbReference>
<dbReference type="EMBL" id="CP158568">
    <property type="protein sequence ID" value="XBY46179.1"/>
    <property type="molecule type" value="Genomic_DNA"/>
</dbReference>
<evidence type="ECO:0000256" key="1">
    <source>
        <dbReference type="SAM" id="Coils"/>
    </source>
</evidence>
<dbReference type="SUPFAM" id="SSF110997">
    <property type="entry name" value="Sporulation related repeat"/>
    <property type="match status" value="1"/>
</dbReference>
<dbReference type="Gene3D" id="3.30.70.1070">
    <property type="entry name" value="Sporulation related repeat"/>
    <property type="match status" value="1"/>
</dbReference>
<keyword evidence="1" id="KW-0175">Coiled coil</keyword>
<evidence type="ECO:0000256" key="3">
    <source>
        <dbReference type="SAM" id="Phobius"/>
    </source>
</evidence>
<dbReference type="RefSeq" id="WP_407051276.1">
    <property type="nucleotide sequence ID" value="NZ_CP158568.1"/>
</dbReference>
<feature type="coiled-coil region" evidence="1">
    <location>
        <begin position="96"/>
        <end position="143"/>
    </location>
</feature>
<feature type="region of interest" description="Disordered" evidence="2">
    <location>
        <begin position="56"/>
        <end position="80"/>
    </location>
</feature>
<feature type="transmembrane region" description="Helical" evidence="3">
    <location>
        <begin position="12"/>
        <end position="35"/>
    </location>
</feature>
<dbReference type="PROSITE" id="PS51724">
    <property type="entry name" value="SPOR"/>
    <property type="match status" value="1"/>
</dbReference>
<evidence type="ECO:0000256" key="2">
    <source>
        <dbReference type="SAM" id="MobiDB-lite"/>
    </source>
</evidence>
<feature type="compositionally biased region" description="Basic residues" evidence="2">
    <location>
        <begin position="157"/>
        <end position="177"/>
    </location>
</feature>
<organism evidence="5">
    <name type="scientific">Methyloraptor flagellatus</name>
    <dbReference type="NCBI Taxonomy" id="3162530"/>
    <lineage>
        <taxon>Bacteria</taxon>
        <taxon>Pseudomonadati</taxon>
        <taxon>Pseudomonadota</taxon>
        <taxon>Alphaproteobacteria</taxon>
        <taxon>Hyphomicrobiales</taxon>
        <taxon>Ancalomicrobiaceae</taxon>
        <taxon>Methyloraptor</taxon>
    </lineage>
</organism>
<dbReference type="KEGG" id="mflg:ABS361_08105"/>